<evidence type="ECO:0000313" key="2">
    <source>
        <dbReference type="Proteomes" id="UP001225378"/>
    </source>
</evidence>
<dbReference type="RefSeq" id="WP_305906857.1">
    <property type="nucleotide sequence ID" value="NZ_CP157743.1"/>
</dbReference>
<proteinExistence type="predicted"/>
<organism evidence="1 2">
    <name type="scientific">Methylomarinum roseum</name>
    <dbReference type="NCBI Taxonomy" id="3067653"/>
    <lineage>
        <taxon>Bacteria</taxon>
        <taxon>Pseudomonadati</taxon>
        <taxon>Pseudomonadota</taxon>
        <taxon>Gammaproteobacteria</taxon>
        <taxon>Methylococcales</taxon>
        <taxon>Methylococcaceae</taxon>
        <taxon>Methylomarinum</taxon>
    </lineage>
</organism>
<dbReference type="Pfam" id="PF01257">
    <property type="entry name" value="2Fe-2S_thioredx"/>
    <property type="match status" value="1"/>
</dbReference>
<dbReference type="InterPro" id="IPR036249">
    <property type="entry name" value="Thioredoxin-like_sf"/>
</dbReference>
<evidence type="ECO:0000313" key="1">
    <source>
        <dbReference type="EMBL" id="XBS20373.1"/>
    </source>
</evidence>
<dbReference type="CDD" id="cd02980">
    <property type="entry name" value="TRX_Fd_family"/>
    <property type="match status" value="1"/>
</dbReference>
<dbReference type="EMBL" id="CP157743">
    <property type="protein sequence ID" value="XBS20373.1"/>
    <property type="molecule type" value="Genomic_DNA"/>
</dbReference>
<keyword evidence="2" id="KW-1185">Reference proteome</keyword>
<gene>
    <name evidence="1" type="ORF">Q9L42_018805</name>
</gene>
<dbReference type="Gene3D" id="3.40.30.10">
    <property type="entry name" value="Glutaredoxin"/>
    <property type="match status" value="1"/>
</dbReference>
<dbReference type="Proteomes" id="UP001225378">
    <property type="component" value="Chromosome"/>
</dbReference>
<name>A0AAU7NTX5_9GAMM</name>
<dbReference type="AlphaFoldDB" id="A0AAU7NTX5"/>
<dbReference type="SUPFAM" id="SSF52833">
    <property type="entry name" value="Thioredoxin-like"/>
    <property type="match status" value="1"/>
</dbReference>
<protein>
    <submittedName>
        <fullName evidence="1">(2Fe-2S) ferredoxin domain-containing protein</fullName>
    </submittedName>
</protein>
<reference evidence="1 2" key="1">
    <citation type="journal article" date="2024" name="Microbiology">
        <title>Methylomarinum rosea sp. nov., a novel halophilic methanotrophic bacterium from the hypersaline Lake Elton.</title>
        <authorList>
            <person name="Suleimanov R.Z."/>
            <person name="Oshkin I.Y."/>
            <person name="Danilova O.V."/>
            <person name="Suzina N.E."/>
            <person name="Dedysh S.N."/>
        </authorList>
    </citation>
    <scope>NUCLEOTIDE SEQUENCE [LARGE SCALE GENOMIC DNA]</scope>
    <source>
        <strain evidence="1 2">Ch1-1</strain>
    </source>
</reference>
<dbReference type="KEGG" id="mech:Q9L42_018805"/>
<accession>A0AAU7NTX5</accession>
<sequence length="114" mass="12706">MKEVMKPSMRTYKRHVLVCVGSKCTENGEGQILYDALKDKLKKAGLGSGELRVERSRVNCLGTCKSGPLLCVHPDGVWYYGIDSDKLDIIIEQHLKAGKPVTEWVYHQGPNCEG</sequence>